<dbReference type="AlphaFoldDB" id="A0A1H3CYT7"/>
<dbReference type="PANTHER" id="PTHR43194">
    <property type="entry name" value="HYDROLASE ALPHA/BETA FOLD FAMILY"/>
    <property type="match status" value="1"/>
</dbReference>
<keyword evidence="3" id="KW-1185">Reference proteome</keyword>
<dbReference type="InterPro" id="IPR029058">
    <property type="entry name" value="AB_hydrolase_fold"/>
</dbReference>
<dbReference type="Proteomes" id="UP000198816">
    <property type="component" value="Unassembled WGS sequence"/>
</dbReference>
<evidence type="ECO:0000313" key="3">
    <source>
        <dbReference type="Proteomes" id="UP000198816"/>
    </source>
</evidence>
<organism evidence="2 3">
    <name type="scientific">Thiocapsa roseopersicina</name>
    <dbReference type="NCBI Taxonomy" id="1058"/>
    <lineage>
        <taxon>Bacteria</taxon>
        <taxon>Pseudomonadati</taxon>
        <taxon>Pseudomonadota</taxon>
        <taxon>Gammaproteobacteria</taxon>
        <taxon>Chromatiales</taxon>
        <taxon>Chromatiaceae</taxon>
        <taxon>Thiocapsa</taxon>
    </lineage>
</organism>
<accession>A0A1H3CYT7</accession>
<name>A0A1H3CYT7_THIRO</name>
<evidence type="ECO:0000259" key="1">
    <source>
        <dbReference type="Pfam" id="PF00561"/>
    </source>
</evidence>
<dbReference type="EMBL" id="FNNZ01000040">
    <property type="protein sequence ID" value="SDX59392.1"/>
    <property type="molecule type" value="Genomic_DNA"/>
</dbReference>
<dbReference type="InterPro" id="IPR000073">
    <property type="entry name" value="AB_hydrolase_1"/>
</dbReference>
<dbReference type="PANTHER" id="PTHR43194:SF2">
    <property type="entry name" value="PEROXISOMAL MEMBRANE PROTEIN LPX1"/>
    <property type="match status" value="1"/>
</dbReference>
<dbReference type="Pfam" id="PF00561">
    <property type="entry name" value="Abhydrolase_1"/>
    <property type="match status" value="1"/>
</dbReference>
<dbReference type="InterPro" id="IPR050228">
    <property type="entry name" value="Carboxylesterase_BioH"/>
</dbReference>
<protein>
    <submittedName>
        <fullName evidence="2">Pimeloyl-ACP methyl ester carboxylesterase</fullName>
    </submittedName>
</protein>
<sequence length="302" mass="32392">MGDAEVLYRVRKDEGEVAGREADADCLTPATHGRLYQPGGSIMKLAREGIQLSFDISGVGAPEYVFVHGLGGDRSHFAPQMAYFSRKGRVLIPELRGHGDSDKPEEGYSIEGLAEDIAWLCAQLGLEKPIIAGQSLGGNIALEVAAHHPDLVAGVVCLDSGVLFPDSAGAVFEDYLKGLEGASFADAIRKIVADSCLPTDHCRAHVEQTFLATPQHVMVSTFEGIFPWNAHRARDCIKACRVPVLYIQAAHLLADLDAFSELCPQLVTAKAVGSGHFLALEVPEQVNAMIDRFVSLYLPGAA</sequence>
<feature type="domain" description="AB hydrolase-1" evidence="1">
    <location>
        <begin position="65"/>
        <end position="177"/>
    </location>
</feature>
<reference evidence="3" key="1">
    <citation type="submission" date="2016-10" db="EMBL/GenBank/DDBJ databases">
        <authorList>
            <person name="Varghese N."/>
            <person name="Submissions S."/>
        </authorList>
    </citation>
    <scope>NUCLEOTIDE SEQUENCE [LARGE SCALE GENOMIC DNA]</scope>
    <source>
        <strain evidence="3">DSM 217</strain>
    </source>
</reference>
<evidence type="ECO:0000313" key="2">
    <source>
        <dbReference type="EMBL" id="SDX59392.1"/>
    </source>
</evidence>
<dbReference type="STRING" id="1058.SAMN05421783_1405"/>
<dbReference type="SUPFAM" id="SSF53474">
    <property type="entry name" value="alpha/beta-Hydrolases"/>
    <property type="match status" value="1"/>
</dbReference>
<dbReference type="PRINTS" id="PR00111">
    <property type="entry name" value="ABHYDROLASE"/>
</dbReference>
<dbReference type="Gene3D" id="3.40.50.1820">
    <property type="entry name" value="alpha/beta hydrolase"/>
    <property type="match status" value="1"/>
</dbReference>
<gene>
    <name evidence="2" type="ORF">SAMN05421783_1405</name>
</gene>
<proteinExistence type="predicted"/>